<dbReference type="RefSeq" id="XP_066924538.1">
    <property type="nucleotide sequence ID" value="XM_067068437.1"/>
</dbReference>
<proteinExistence type="predicted"/>
<feature type="compositionally biased region" description="Polar residues" evidence="1">
    <location>
        <begin position="279"/>
        <end position="293"/>
    </location>
</feature>
<feature type="compositionally biased region" description="Basic and acidic residues" evidence="1">
    <location>
        <begin position="328"/>
        <end position="337"/>
    </location>
</feature>
<sequence length="337" mass="37950">MAPPNQYQENQDQENLPPGIVTILHLLDNDDVLQRFIAEMDRFTEKWFIRLVEWLIAKRIINIDRQKFNCLERNFYGGGSSTMAWLNKMATHKPGEQVIRLRECARINERGDVLKILQNIANDFLISKLNHGTRAQIADCLDERVVAAADWSAFASHFGYGYKDRQQFKAAQIPPNSFSPTIALLDILIHENEELPIDHIIRWAKSREAGRNDIGKLLEEFKISFLERRNQARVEGRNQAGNDGGGNQRPVADGNDVRAENMRLVMNAPQNPPPGAPQSNDNQNVPDRSQSIGNADHVDAANGHDGNPPLGDDNVDRLADRISNSLRLRPDGTPDLS</sequence>
<dbReference type="Gene3D" id="1.10.533.10">
    <property type="entry name" value="Death Domain, Fas"/>
    <property type="match status" value="1"/>
</dbReference>
<organism evidence="2 3">
    <name type="scientific">Clytia hemisphaerica</name>
    <dbReference type="NCBI Taxonomy" id="252671"/>
    <lineage>
        <taxon>Eukaryota</taxon>
        <taxon>Metazoa</taxon>
        <taxon>Cnidaria</taxon>
        <taxon>Hydrozoa</taxon>
        <taxon>Hydroidolina</taxon>
        <taxon>Leptothecata</taxon>
        <taxon>Obeliida</taxon>
        <taxon>Clytiidae</taxon>
        <taxon>Clytia</taxon>
    </lineage>
</organism>
<keyword evidence="3" id="KW-1185">Reference proteome</keyword>
<feature type="region of interest" description="Disordered" evidence="1">
    <location>
        <begin position="266"/>
        <end position="337"/>
    </location>
</feature>
<name>A0A7M5XGH7_9CNID</name>
<evidence type="ECO:0000313" key="2">
    <source>
        <dbReference type="EnsemblMetazoa" id="CLYHEMP023140.1"/>
    </source>
</evidence>
<protein>
    <submittedName>
        <fullName evidence="2">Uncharacterized protein</fullName>
    </submittedName>
</protein>
<dbReference type="AlphaFoldDB" id="A0A7M5XGH7"/>
<dbReference type="GeneID" id="136811811"/>
<dbReference type="EnsemblMetazoa" id="CLYHEMT023140.1">
    <property type="protein sequence ID" value="CLYHEMP023140.1"/>
    <property type="gene ID" value="CLYHEMG023140"/>
</dbReference>
<evidence type="ECO:0000313" key="3">
    <source>
        <dbReference type="Proteomes" id="UP000594262"/>
    </source>
</evidence>
<evidence type="ECO:0000256" key="1">
    <source>
        <dbReference type="SAM" id="MobiDB-lite"/>
    </source>
</evidence>
<feature type="region of interest" description="Disordered" evidence="1">
    <location>
        <begin position="235"/>
        <end position="254"/>
    </location>
</feature>
<dbReference type="InterPro" id="IPR011029">
    <property type="entry name" value="DEATH-like_dom_sf"/>
</dbReference>
<accession>A0A7M5XGH7</accession>
<dbReference type="SUPFAM" id="SSF47986">
    <property type="entry name" value="DEATH domain"/>
    <property type="match status" value="1"/>
</dbReference>
<dbReference type="Proteomes" id="UP000594262">
    <property type="component" value="Unplaced"/>
</dbReference>
<reference evidence="2" key="1">
    <citation type="submission" date="2021-01" db="UniProtKB">
        <authorList>
            <consortium name="EnsemblMetazoa"/>
        </authorList>
    </citation>
    <scope>IDENTIFICATION</scope>
</reference>